<name>A0A0C2W8N2_AMAMK</name>
<feature type="compositionally biased region" description="Polar residues" evidence="1">
    <location>
        <begin position="271"/>
        <end position="284"/>
    </location>
</feature>
<feature type="region of interest" description="Disordered" evidence="1">
    <location>
        <begin position="253"/>
        <end position="288"/>
    </location>
</feature>
<evidence type="ECO:0000313" key="2">
    <source>
        <dbReference type="EMBL" id="KIL57512.1"/>
    </source>
</evidence>
<protein>
    <submittedName>
        <fullName evidence="2">Uncharacterized protein</fullName>
    </submittedName>
</protein>
<dbReference type="InParanoid" id="A0A0C2W8N2"/>
<proteinExistence type="predicted"/>
<dbReference type="Proteomes" id="UP000054549">
    <property type="component" value="Unassembled WGS sequence"/>
</dbReference>
<dbReference type="EMBL" id="KN818367">
    <property type="protein sequence ID" value="KIL57512.1"/>
    <property type="molecule type" value="Genomic_DNA"/>
</dbReference>
<keyword evidence="3" id="KW-1185">Reference proteome</keyword>
<dbReference type="AlphaFoldDB" id="A0A0C2W8N2"/>
<organism evidence="2 3">
    <name type="scientific">Amanita muscaria (strain Koide BX008)</name>
    <dbReference type="NCBI Taxonomy" id="946122"/>
    <lineage>
        <taxon>Eukaryota</taxon>
        <taxon>Fungi</taxon>
        <taxon>Dikarya</taxon>
        <taxon>Basidiomycota</taxon>
        <taxon>Agaricomycotina</taxon>
        <taxon>Agaricomycetes</taxon>
        <taxon>Agaricomycetidae</taxon>
        <taxon>Agaricales</taxon>
        <taxon>Pluteineae</taxon>
        <taxon>Amanitaceae</taxon>
        <taxon>Amanita</taxon>
    </lineage>
</organism>
<accession>A0A0C2W8N2</accession>
<gene>
    <name evidence="2" type="ORF">M378DRAFT_87818</name>
</gene>
<evidence type="ECO:0000313" key="3">
    <source>
        <dbReference type="Proteomes" id="UP000054549"/>
    </source>
</evidence>
<reference evidence="2 3" key="1">
    <citation type="submission" date="2014-04" db="EMBL/GenBank/DDBJ databases">
        <title>Evolutionary Origins and Diversification of the Mycorrhizal Mutualists.</title>
        <authorList>
            <consortium name="DOE Joint Genome Institute"/>
            <consortium name="Mycorrhizal Genomics Consortium"/>
            <person name="Kohler A."/>
            <person name="Kuo A."/>
            <person name="Nagy L.G."/>
            <person name="Floudas D."/>
            <person name="Copeland A."/>
            <person name="Barry K.W."/>
            <person name="Cichocki N."/>
            <person name="Veneault-Fourrey C."/>
            <person name="LaButti K."/>
            <person name="Lindquist E.A."/>
            <person name="Lipzen A."/>
            <person name="Lundell T."/>
            <person name="Morin E."/>
            <person name="Murat C."/>
            <person name="Riley R."/>
            <person name="Ohm R."/>
            <person name="Sun H."/>
            <person name="Tunlid A."/>
            <person name="Henrissat B."/>
            <person name="Grigoriev I.V."/>
            <person name="Hibbett D.S."/>
            <person name="Martin F."/>
        </authorList>
    </citation>
    <scope>NUCLEOTIDE SEQUENCE [LARGE SCALE GENOMIC DNA]</scope>
    <source>
        <strain evidence="2 3">Koide BX008</strain>
    </source>
</reference>
<dbReference type="OrthoDB" id="3222453at2759"/>
<evidence type="ECO:0000256" key="1">
    <source>
        <dbReference type="SAM" id="MobiDB-lite"/>
    </source>
</evidence>
<sequence length="355" mass="39191">MLEKGIGYPLYEPQPDCEPSSEYWGKGVRVGDVGIVTADGIFDFLFNVCPSQNPSINPPTIPEDFIEELDCQVRVVEHLQPNACLFSSGVNRSQDPGGSYTCLGPNGAILELPVGATRFEAKDKLPLKRLAARDAEKWYRYTILNMGRDAQNGSLYLVTTCIKCTDWGIAVFERPSAPDCLRFIIDEGLAEQNHPKYSWEGLGAFITRVTPNPNNLGSNDGNILNQCVFLRGYKIELRKDIWDNLESSQSTTKSYTTTSHFANKGNKSTRKGNSGNQNDCSRSETGFGPRLTFGTTNLAQDVIEHGAIAFPAESERVTVHADFSSSPVRSVICCMPGILTFDVRYIPRISSTLHC</sequence>
<dbReference type="HOGENOM" id="CLU_021108_5_0_1"/>
<dbReference type="STRING" id="946122.A0A0C2W8N2"/>